<keyword evidence="2" id="KW-0732">Signal</keyword>
<feature type="region of interest" description="Disordered" evidence="1">
    <location>
        <begin position="99"/>
        <end position="119"/>
    </location>
</feature>
<dbReference type="VEuPathDB" id="CryptoDB:Vbra_5085"/>
<evidence type="ECO:0000313" key="4">
    <source>
        <dbReference type="Proteomes" id="UP000041254"/>
    </source>
</evidence>
<protein>
    <recommendedName>
        <fullName evidence="5">Thyroglobulin type-1 domain-containing protein</fullName>
    </recommendedName>
</protein>
<dbReference type="InParanoid" id="A0A0G4ELF1"/>
<reference evidence="3 4" key="1">
    <citation type="submission" date="2014-11" db="EMBL/GenBank/DDBJ databases">
        <authorList>
            <person name="Zhu J."/>
            <person name="Qi W."/>
            <person name="Song R."/>
        </authorList>
    </citation>
    <scope>NUCLEOTIDE SEQUENCE [LARGE SCALE GENOMIC DNA]</scope>
</reference>
<feature type="signal peptide" evidence="2">
    <location>
        <begin position="1"/>
        <end position="26"/>
    </location>
</feature>
<dbReference type="Proteomes" id="UP000041254">
    <property type="component" value="Unassembled WGS sequence"/>
</dbReference>
<accession>A0A0G4ELF1</accession>
<dbReference type="PhylomeDB" id="A0A0G4ELF1"/>
<proteinExistence type="predicted"/>
<dbReference type="AlphaFoldDB" id="A0A0G4ELF1"/>
<organism evidence="3 4">
    <name type="scientific">Vitrella brassicaformis (strain CCMP3155)</name>
    <dbReference type="NCBI Taxonomy" id="1169540"/>
    <lineage>
        <taxon>Eukaryota</taxon>
        <taxon>Sar</taxon>
        <taxon>Alveolata</taxon>
        <taxon>Colpodellida</taxon>
        <taxon>Vitrellaceae</taxon>
        <taxon>Vitrella</taxon>
    </lineage>
</organism>
<evidence type="ECO:0000256" key="1">
    <source>
        <dbReference type="SAM" id="MobiDB-lite"/>
    </source>
</evidence>
<gene>
    <name evidence="3" type="ORF">Vbra_5085</name>
</gene>
<feature type="chain" id="PRO_5005187817" description="Thyroglobulin type-1 domain-containing protein" evidence="2">
    <location>
        <begin position="27"/>
        <end position="1151"/>
    </location>
</feature>
<evidence type="ECO:0008006" key="5">
    <source>
        <dbReference type="Google" id="ProtNLM"/>
    </source>
</evidence>
<evidence type="ECO:0000256" key="2">
    <source>
        <dbReference type="SAM" id="SignalP"/>
    </source>
</evidence>
<dbReference type="EMBL" id="CDMY01000257">
    <property type="protein sequence ID" value="CEL97834.1"/>
    <property type="molecule type" value="Genomic_DNA"/>
</dbReference>
<name>A0A0G4ELF1_VITBC</name>
<evidence type="ECO:0000313" key="3">
    <source>
        <dbReference type="EMBL" id="CEL97834.1"/>
    </source>
</evidence>
<keyword evidence="4" id="KW-1185">Reference proteome</keyword>
<sequence>MRRAPWLVAALLSILLSQWERRGAVAQFTTACLTGNNRTDDDEQPTETNADCQAVVFPDGEIFSSCAANALLPIVDDPDLGNFGQCLYEDNAQEELKRQQTDALTTDEETAGDVSASGEKQSILCGEPSGVHGTDITDLGTAALGSCPSDKPICARTSDSRFCYCIEESIGLFGDVANFSRGDVSLTRGVVSGQPSSLCFPAELDPCFNAVNRFAVPFDCAGSLPVVERMEDIGPDPREQSFKPNAPPPVPQESTFAQLVPGTYLFEDVPSDAYLDTINDTGSNVSSCMRIQGKPDDDSGLDDFFVDLSCNTTEGVSVTLQFTCPETGLCSSRAGNALQPAVATIHGVLQVEKASNPACEGIEAQIEVTLTGFVDESESLIAQQFEYNQTQRILIIGNETQDDLVTARAIGILSPSANTSLGLLTFPDDVPDECDVLLNQQVFTVTSGQTEAGGILALATSGYGRDTTSGEIIRKNPLEVSQFAIDNRDAFRECSEICVSAANMSDDSVTDARPEQTGTFFILSEDFSRALLGEVLPTIFSPLYKPEQSPDLSFSSAAIGDRFFVITEDDVSCLDELDLDVKFPVGNKSVLCTNVADTKGTRSFDLFSAETGVSLDLILKGQLGNLIDGREVLANCRGRRLQNLPVGFDPDPGVAAPFARASFIGETVGVALAPNAGVLGADTCVVARLSGRPTCDGIERGSEQRINASFEIFSTAEDLTIKNCTERFSDFAMGDVDVLEANSCVIGFECFEACPEIVLNASSTAQPSSYRMTDFKPGVDPNSTATVLPSCLWIYRARGERGNRTEAFVEAFSCEGEDADLQVRIRYDVEALDGRIAPRAPGDDNKPQVGFANVDFKGTVRQVSPEECEGIVMFVEGTLVGGLSFEPQGEELTYPGETSYVPTIRDFFNRGGTNDTNDTKSITPELMFTSSAPLGTMQYSIISAPDKTSAESCLLPPARLTYRKFGTRRVIENGELVKEPVKTFEIPFLSVENADSEGSTTFVDSLFRMYGREGRGIDFQSRVSGHLREVCDIPKEGVQIQCLAREPFFLIADEDFLKPDDDFNLTSVARVQTQPGIDPDDVPPLQSPPDFNLNCSSQDVERVGQALDGSPVGFIVRTIPLFVEAPSDDGKTHRVDQLCPVLTFCVDKTAL</sequence>